<reference evidence="3 4" key="1">
    <citation type="journal article" date="2012" name="PLoS Pathog.">
        <title>Diverse lifestyles and strategies of plant pathogenesis encoded in the genomes of eighteen Dothideomycetes fungi.</title>
        <authorList>
            <person name="Ohm R.A."/>
            <person name="Feau N."/>
            <person name="Henrissat B."/>
            <person name="Schoch C.L."/>
            <person name="Horwitz B.A."/>
            <person name="Barry K.W."/>
            <person name="Condon B.J."/>
            <person name="Copeland A.C."/>
            <person name="Dhillon B."/>
            <person name="Glaser F."/>
            <person name="Hesse C.N."/>
            <person name="Kosti I."/>
            <person name="LaButti K."/>
            <person name="Lindquist E.A."/>
            <person name="Lucas S."/>
            <person name="Salamov A.A."/>
            <person name="Bradshaw R.E."/>
            <person name="Ciuffetti L."/>
            <person name="Hamelin R.C."/>
            <person name="Kema G.H.J."/>
            <person name="Lawrence C."/>
            <person name="Scott J.A."/>
            <person name="Spatafora J.W."/>
            <person name="Turgeon B.G."/>
            <person name="de Wit P.J.G.M."/>
            <person name="Zhong S."/>
            <person name="Goodwin S.B."/>
            <person name="Grigoriev I.V."/>
        </authorList>
    </citation>
    <scope>NUCLEOTIDE SEQUENCE [LARGE SCALE GENOMIC DNA]</scope>
    <source>
        <strain evidence="3 4">SO2202</strain>
    </source>
</reference>
<feature type="domain" description="DUF7357" evidence="2">
    <location>
        <begin position="1"/>
        <end position="130"/>
    </location>
</feature>
<sequence>MRLRLRIERNELPPTQILHSIPSTQTSQTIAQFLQNINVLFPLESTNWDISDYAVLVGGYEATHYTEVGQAFKDEDEVVIKPLGFAELRARSITGRDQISEDGRHLLDGIPFGRPMLKRPRRPEVNIPARKRQRVEDVTEAVREEEWDDEDDEDFEDGGEVDEESEEEEEEEEEEQEEDESEDELREEVDRPVEKIAVKSSAKSAGKVSSNSSSDSSEDDSDSTNSDSSSSGSDSDSGDSDSDSSSASSSSASEASWDGIDEHTAIKTGSAPTRVAAKAEVAKAAQTSRNTGLPKQGDPRTKERNTRRRDSKRLKHLKNAGLLPQTATLQDMYTWQRNCNLDENGANKAIMESERKKLLDQIASGGVDITSSRSAGQEGEDDDEPPEEESSRPNKVRSLAVNVGVSDAASTQIITEIQQAAGANSRKLPEVLAPEANVESHQAPAAKRARLDTKSMKRLVFGSLGLGTPKTQEDREAVQKKLAARPKRAATATPSVDQVPELIAEEEEDPDSWRDKIVLTAVECVDADVTLTAPPFPFQQRWDPQYQFTKKRKIPRGRKSGGQSNGEYKPYDPSYDQLESARPDKYNQGTGSDALNYDDDEEDDEDDESYWEEGALLGNDDGEAEDADEDDIFPPVPANITSLPPLAAAEAKTGDFVIYQELSVSAATSWQPKITAQVAHIKSCNEDGSWTILLKQNRPKEYAADGTRIYSKFEMENFSDDGNDEKTKRVLYAELQDPRLLHRPMFDLEGS</sequence>
<dbReference type="HOGENOM" id="CLU_002397_1_0_1"/>
<feature type="compositionally biased region" description="Low complexity" evidence="1">
    <location>
        <begin position="223"/>
        <end position="235"/>
    </location>
</feature>
<dbReference type="Pfam" id="PF24054">
    <property type="entry name" value="DUF7357"/>
    <property type="match status" value="1"/>
</dbReference>
<protein>
    <recommendedName>
        <fullName evidence="2">DUF7357 domain-containing protein</fullName>
    </recommendedName>
</protein>
<evidence type="ECO:0000259" key="2">
    <source>
        <dbReference type="Pfam" id="PF24054"/>
    </source>
</evidence>
<feature type="compositionally biased region" description="Basic residues" evidence="1">
    <location>
        <begin position="305"/>
        <end position="318"/>
    </location>
</feature>
<feature type="compositionally biased region" description="Acidic residues" evidence="1">
    <location>
        <begin position="145"/>
        <end position="187"/>
    </location>
</feature>
<evidence type="ECO:0000256" key="1">
    <source>
        <dbReference type="SAM" id="MobiDB-lite"/>
    </source>
</evidence>
<accession>M3D808</accession>
<evidence type="ECO:0000313" key="3">
    <source>
        <dbReference type="EMBL" id="EMF14295.1"/>
    </source>
</evidence>
<feature type="compositionally biased region" description="Low complexity" evidence="1">
    <location>
        <begin position="275"/>
        <end position="285"/>
    </location>
</feature>
<evidence type="ECO:0000313" key="4">
    <source>
        <dbReference type="Proteomes" id="UP000016931"/>
    </source>
</evidence>
<feature type="region of interest" description="Disordered" evidence="1">
    <location>
        <begin position="103"/>
        <end position="321"/>
    </location>
</feature>
<proteinExistence type="predicted"/>
<dbReference type="OMA" id="ISDGGQH"/>
<feature type="compositionally biased region" description="Acidic residues" evidence="1">
    <location>
        <begin position="378"/>
        <end position="388"/>
    </location>
</feature>
<dbReference type="GeneID" id="27899057"/>
<name>M3D808_SPHMS</name>
<dbReference type="eggNOG" id="ENOG502SF1H">
    <property type="taxonomic scope" value="Eukaryota"/>
</dbReference>
<feature type="compositionally biased region" description="Acidic residues" evidence="1">
    <location>
        <begin position="596"/>
        <end position="609"/>
    </location>
</feature>
<organism evidence="3 4">
    <name type="scientific">Sphaerulina musiva (strain SO2202)</name>
    <name type="common">Poplar stem canker fungus</name>
    <name type="synonym">Septoria musiva</name>
    <dbReference type="NCBI Taxonomy" id="692275"/>
    <lineage>
        <taxon>Eukaryota</taxon>
        <taxon>Fungi</taxon>
        <taxon>Dikarya</taxon>
        <taxon>Ascomycota</taxon>
        <taxon>Pezizomycotina</taxon>
        <taxon>Dothideomycetes</taxon>
        <taxon>Dothideomycetidae</taxon>
        <taxon>Mycosphaerellales</taxon>
        <taxon>Mycosphaerellaceae</taxon>
        <taxon>Sphaerulina</taxon>
    </lineage>
</organism>
<keyword evidence="4" id="KW-1185">Reference proteome</keyword>
<dbReference type="RefSeq" id="XP_016762416.1">
    <property type="nucleotide sequence ID" value="XM_016901920.1"/>
</dbReference>
<feature type="compositionally biased region" description="Basic and acidic residues" evidence="1">
    <location>
        <begin position="134"/>
        <end position="144"/>
    </location>
</feature>
<feature type="compositionally biased region" description="Low complexity" evidence="1">
    <location>
        <begin position="198"/>
        <end position="215"/>
    </location>
</feature>
<dbReference type="AlphaFoldDB" id="M3D808"/>
<gene>
    <name evidence="3" type="ORF">SEPMUDRAFT_124507</name>
</gene>
<feature type="region of interest" description="Disordered" evidence="1">
    <location>
        <begin position="365"/>
        <end position="395"/>
    </location>
</feature>
<feature type="compositionally biased region" description="Low complexity" evidence="1">
    <location>
        <begin position="243"/>
        <end position="256"/>
    </location>
</feature>
<feature type="compositionally biased region" description="Basic and acidic residues" evidence="1">
    <location>
        <begin position="188"/>
        <end position="197"/>
    </location>
</feature>
<dbReference type="Proteomes" id="UP000016931">
    <property type="component" value="Unassembled WGS sequence"/>
</dbReference>
<feature type="region of interest" description="Disordered" evidence="1">
    <location>
        <begin position="466"/>
        <end position="514"/>
    </location>
</feature>
<dbReference type="EMBL" id="KB456262">
    <property type="protein sequence ID" value="EMF14295.1"/>
    <property type="molecule type" value="Genomic_DNA"/>
</dbReference>
<feature type="compositionally biased region" description="Basic residues" evidence="1">
    <location>
        <begin position="549"/>
        <end position="559"/>
    </location>
</feature>
<dbReference type="InterPro" id="IPR055781">
    <property type="entry name" value="DUF7357"/>
</dbReference>
<dbReference type="STRING" id="692275.M3D808"/>
<dbReference type="OrthoDB" id="5368821at2759"/>
<feature type="region of interest" description="Disordered" evidence="1">
    <location>
        <begin position="534"/>
        <end position="609"/>
    </location>
</feature>